<protein>
    <submittedName>
        <fullName evidence="3">YciI family protein</fullName>
    </submittedName>
</protein>
<evidence type="ECO:0000313" key="4">
    <source>
        <dbReference type="Proteomes" id="UP001595998"/>
    </source>
</evidence>
<proteinExistence type="inferred from homology"/>
<dbReference type="RefSeq" id="WP_380041816.1">
    <property type="nucleotide sequence ID" value="NZ_JBHSEH010000024.1"/>
</dbReference>
<reference evidence="4" key="1">
    <citation type="journal article" date="2019" name="Int. J. Syst. Evol. Microbiol.">
        <title>The Global Catalogue of Microorganisms (GCM) 10K type strain sequencing project: providing services to taxonomists for standard genome sequencing and annotation.</title>
        <authorList>
            <consortium name="The Broad Institute Genomics Platform"/>
            <consortium name="The Broad Institute Genome Sequencing Center for Infectious Disease"/>
            <person name="Wu L."/>
            <person name="Ma J."/>
        </authorList>
    </citation>
    <scope>NUCLEOTIDE SEQUENCE [LARGE SCALE GENOMIC DNA]</scope>
    <source>
        <strain evidence="4">CCUG 56029</strain>
    </source>
</reference>
<accession>A0ABV8XQT5</accession>
<dbReference type="InterPro" id="IPR005545">
    <property type="entry name" value="YCII"/>
</dbReference>
<dbReference type="PANTHER" id="PTHR37828">
    <property type="entry name" value="GSR2449 PROTEIN"/>
    <property type="match status" value="1"/>
</dbReference>
<dbReference type="Pfam" id="PF03795">
    <property type="entry name" value="YCII"/>
    <property type="match status" value="1"/>
</dbReference>
<sequence length="104" mass="11419">MTAPTLWIIESTYLKSGDELAEVTPRHRAWLDQHYVSGVFLTSGRKVDGSGGVLLAQAGSQAQLEAIFQDDPFVQEGCSTYRYTAFTPVKRGRQLALDGVTLVE</sequence>
<comment type="caution">
    <text evidence="3">The sequence shown here is derived from an EMBL/GenBank/DDBJ whole genome shotgun (WGS) entry which is preliminary data.</text>
</comment>
<gene>
    <name evidence="3" type="ORF">ACFOZ9_16835</name>
</gene>
<dbReference type="PANTHER" id="PTHR37828:SF1">
    <property type="entry name" value="YCII-RELATED DOMAIN-CONTAINING PROTEIN"/>
    <property type="match status" value="1"/>
</dbReference>
<organism evidence="3 4">
    <name type="scientific">Deinococcus navajonensis</name>
    <dbReference type="NCBI Taxonomy" id="309884"/>
    <lineage>
        <taxon>Bacteria</taxon>
        <taxon>Thermotogati</taxon>
        <taxon>Deinococcota</taxon>
        <taxon>Deinococci</taxon>
        <taxon>Deinococcales</taxon>
        <taxon>Deinococcaceae</taxon>
        <taxon>Deinococcus</taxon>
    </lineage>
</organism>
<evidence type="ECO:0000256" key="1">
    <source>
        <dbReference type="ARBA" id="ARBA00007689"/>
    </source>
</evidence>
<dbReference type="EMBL" id="JBHSEH010000024">
    <property type="protein sequence ID" value="MFC4427885.1"/>
    <property type="molecule type" value="Genomic_DNA"/>
</dbReference>
<dbReference type="Proteomes" id="UP001595998">
    <property type="component" value="Unassembled WGS sequence"/>
</dbReference>
<comment type="similarity">
    <text evidence="1">Belongs to the YciI family.</text>
</comment>
<dbReference type="SUPFAM" id="SSF54909">
    <property type="entry name" value="Dimeric alpha+beta barrel"/>
    <property type="match status" value="1"/>
</dbReference>
<feature type="domain" description="YCII-related" evidence="2">
    <location>
        <begin position="18"/>
        <end position="86"/>
    </location>
</feature>
<keyword evidence="4" id="KW-1185">Reference proteome</keyword>
<evidence type="ECO:0000259" key="2">
    <source>
        <dbReference type="Pfam" id="PF03795"/>
    </source>
</evidence>
<name>A0ABV8XQT5_9DEIO</name>
<evidence type="ECO:0000313" key="3">
    <source>
        <dbReference type="EMBL" id="MFC4427885.1"/>
    </source>
</evidence>
<dbReference type="InterPro" id="IPR011008">
    <property type="entry name" value="Dimeric_a/b-barrel"/>
</dbReference>
<dbReference type="Gene3D" id="3.30.70.1060">
    <property type="entry name" value="Dimeric alpha+beta barrel"/>
    <property type="match status" value="1"/>
</dbReference>